<sequence>MRLNYRLFDKAKEHKISISIGYAELTSDDRKFNTSIFVNGDGKIISKYRKIHLPGDAEPVEGAPFQHLEKKYFQTGDIDWKAFRWSGDDVKELNDYSIGETGYLPIVGQLICNDRRWSESWRVLGLQGTELVLIGYNTPSDIKDLDGVQVSSTEESKKMAVYHNEICLEYNTYANCCYSICSARCGNDDGKYDMIGGSTIIGPSGMILAKTKTEEDELIWKEIDLDECKGTRNRIFNFEKHRQPDKYKLICEQKGIIEPKPL</sequence>
<evidence type="ECO:0000313" key="2">
    <source>
        <dbReference type="Proteomes" id="UP001165101"/>
    </source>
</evidence>
<organism evidence="1 2">
    <name type="scientific">Candida boidinii</name>
    <name type="common">Yeast</name>
    <dbReference type="NCBI Taxonomy" id="5477"/>
    <lineage>
        <taxon>Eukaryota</taxon>
        <taxon>Fungi</taxon>
        <taxon>Dikarya</taxon>
        <taxon>Ascomycota</taxon>
        <taxon>Saccharomycotina</taxon>
        <taxon>Pichiomycetes</taxon>
        <taxon>Pichiales</taxon>
        <taxon>Pichiaceae</taxon>
        <taxon>Ogataea</taxon>
        <taxon>Ogataea/Candida clade</taxon>
    </lineage>
</organism>
<comment type="caution">
    <text evidence="1">The sequence shown here is derived from an EMBL/GenBank/DDBJ whole genome shotgun (WGS) entry which is preliminary data.</text>
</comment>
<evidence type="ECO:0000313" key="1">
    <source>
        <dbReference type="EMBL" id="GME90513.1"/>
    </source>
</evidence>
<name>A0ACB5TKG7_CANBO</name>
<dbReference type="Proteomes" id="UP001165101">
    <property type="component" value="Unassembled WGS sequence"/>
</dbReference>
<protein>
    <submittedName>
        <fullName evidence="1">Unnamed protein product</fullName>
    </submittedName>
</protein>
<keyword evidence="2" id="KW-1185">Reference proteome</keyword>
<gene>
    <name evidence="1" type="ORF">Cboi01_000188000</name>
</gene>
<reference evidence="1" key="1">
    <citation type="submission" date="2023-04" db="EMBL/GenBank/DDBJ databases">
        <title>Candida boidinii NBRC 1967.</title>
        <authorList>
            <person name="Ichikawa N."/>
            <person name="Sato H."/>
            <person name="Tonouchi N."/>
        </authorList>
    </citation>
    <scope>NUCLEOTIDE SEQUENCE</scope>
    <source>
        <strain evidence="1">NBRC 1967</strain>
    </source>
</reference>
<accession>A0ACB5TKG7</accession>
<proteinExistence type="predicted"/>
<dbReference type="EMBL" id="BSXV01000762">
    <property type="protein sequence ID" value="GME90513.1"/>
    <property type="molecule type" value="Genomic_DNA"/>
</dbReference>